<keyword evidence="5" id="KW-1185">Reference proteome</keyword>
<dbReference type="Pfam" id="PF00111">
    <property type="entry name" value="Fer2"/>
    <property type="match status" value="1"/>
</dbReference>
<dbReference type="InterPro" id="IPR006058">
    <property type="entry name" value="2Fe2S_fd_BS"/>
</dbReference>
<sequence length="918" mass="96033">MRSLAERIVFTLNGAQIEVHVPPATRLSDLLRDTLGLRGTKIGCNAGDCGACTVLLDGRQVCACLVPAGQVAGRHVTTVEGLASEGRLSALQEVFARHGAAQCGICTPGMLMAAADLLARTPQPDEQQVLDSLGGVLCRCTGYRKIVEAVLSVGRDSPGFVPSPGPGQAVGARLRHPDAEAIVTGTHRFGADEVPDGAFLTLRAVRSPHPHARFTIGDLSPLFARFPGLVRVLTAADVPGQNLFGIYPTGKDQPVLAPGYVRMRGEAVAALVGDAETVAAIRDEDLPIAWEVLPPVSFFDALAGTAPDLHPHAPGNVLCRGRVKAGDASAALAAASHHAAVTIETGFVEHAYIEPEAGYARRVGDRIEIVACTQTPYMDRDEIALILGLRPEQVRVIPTATGGGFGGKLDLSLQPLVAVAAWLTGQPVRCVYTRPESMASTTKRHPARIRAEAACDREGKLVAFRFHGDFNTGAYASWGPTVANRVPVHATGPYAVPNVLNTSAAIHTTDTTAGAFRGFGVPQAAIAHEALMDMLAERCGLDPLEFRLRNALRPGDVTPTGQVLPRAVGLVACLEALAPRWRALRAEAEAFNRGSSGPLRHGVGVACMWYGIGNTSMSNPSEMTLGVGRDGRFTLYSGAMDIGQGSRAIMAQIAADALGVPVSAISITGADTDLTRDAGKTSASRQTFVSGNAAKAAAENLRRKLLALANAGPEARLVPVPGGLVVEDGDRSVALDLARLPADERGDVLVGEGRFDPPTTALDADGRGIPYAAYAFAAQVAMVEVDTELGTVRPLRILAAHDVGRAVNPTQVEGQIHGGIAQGIGLALMEEFFPGRNENLHDYLIPTFGDVPPIEITLIEEPDPLGPFGAKGIGEPALIATAPAILGAIYHATGVRLTRVPATPDRVRAALLAAGAAR</sequence>
<name>A0A975U0R6_9PROT</name>
<dbReference type="PANTHER" id="PTHR11908">
    <property type="entry name" value="XANTHINE DEHYDROGENASE"/>
    <property type="match status" value="1"/>
</dbReference>
<dbReference type="InterPro" id="IPR016208">
    <property type="entry name" value="Ald_Oxase/xanthine_DH-like"/>
</dbReference>
<dbReference type="PANTHER" id="PTHR11908:SF157">
    <property type="entry name" value="XANTHINE DEHYDROGENASE SUBUNIT D-RELATED"/>
    <property type="match status" value="1"/>
</dbReference>
<dbReference type="GO" id="GO:0016491">
    <property type="term" value="F:oxidoreductase activity"/>
    <property type="evidence" value="ECO:0007669"/>
    <property type="project" value="UniProtKB-KW"/>
</dbReference>
<evidence type="ECO:0000313" key="4">
    <source>
        <dbReference type="EMBL" id="QXM24226.1"/>
    </source>
</evidence>
<dbReference type="PROSITE" id="PS00197">
    <property type="entry name" value="2FE2S_FER_1"/>
    <property type="match status" value="1"/>
</dbReference>
<keyword evidence="2" id="KW-0560">Oxidoreductase</keyword>
<dbReference type="GO" id="GO:0051537">
    <property type="term" value="F:2 iron, 2 sulfur cluster binding"/>
    <property type="evidence" value="ECO:0007669"/>
    <property type="project" value="InterPro"/>
</dbReference>
<dbReference type="SMART" id="SM01008">
    <property type="entry name" value="Ald_Xan_dh_C"/>
    <property type="match status" value="1"/>
</dbReference>
<proteinExistence type="inferred from homology"/>
<evidence type="ECO:0000256" key="1">
    <source>
        <dbReference type="ARBA" id="ARBA00006849"/>
    </source>
</evidence>
<dbReference type="InterPro" id="IPR001041">
    <property type="entry name" value="2Fe-2S_ferredoxin-type"/>
</dbReference>
<dbReference type="KEGG" id="elio:KO353_13320"/>
<dbReference type="InterPro" id="IPR008274">
    <property type="entry name" value="AldOxase/xan_DH_MoCoBD1"/>
</dbReference>
<dbReference type="InterPro" id="IPR046867">
    <property type="entry name" value="AldOxase/xan_DH_MoCoBD2"/>
</dbReference>
<feature type="domain" description="2Fe-2S ferredoxin-type" evidence="3">
    <location>
        <begin position="6"/>
        <end position="82"/>
    </location>
</feature>
<dbReference type="InterPro" id="IPR000674">
    <property type="entry name" value="Ald_Oxase/Xan_DH_a/b"/>
</dbReference>
<protein>
    <submittedName>
        <fullName evidence="4">Molybdopterin-dependent oxidoreductase</fullName>
    </submittedName>
</protein>
<evidence type="ECO:0000313" key="5">
    <source>
        <dbReference type="Proteomes" id="UP000694001"/>
    </source>
</evidence>
<dbReference type="Proteomes" id="UP000694001">
    <property type="component" value="Chromosome"/>
</dbReference>
<dbReference type="PROSITE" id="PS51085">
    <property type="entry name" value="2FE2S_FER_2"/>
    <property type="match status" value="1"/>
</dbReference>
<dbReference type="CDD" id="cd00207">
    <property type="entry name" value="fer2"/>
    <property type="match status" value="1"/>
</dbReference>
<organism evidence="4 5">
    <name type="scientific">Elioraea tepida</name>
    <dbReference type="NCBI Taxonomy" id="2843330"/>
    <lineage>
        <taxon>Bacteria</taxon>
        <taxon>Pseudomonadati</taxon>
        <taxon>Pseudomonadota</taxon>
        <taxon>Alphaproteobacteria</taxon>
        <taxon>Acetobacterales</taxon>
        <taxon>Elioraeaceae</taxon>
        <taxon>Elioraea</taxon>
    </lineage>
</organism>
<reference evidence="4" key="1">
    <citation type="submission" date="2021-06" db="EMBL/GenBank/DDBJ databases">
        <title>Elioraea tepida, sp. nov., a moderately thermophilic aerobic anoxygenic phototrophic bacterium isolated from an alkaline siliceous hot spring mat community in Yellowstone National Park, WY, USA.</title>
        <authorList>
            <person name="Saini M.K."/>
            <person name="Yoshida S."/>
            <person name="Sebastian A."/>
            <person name="Hirose S."/>
            <person name="Hara E."/>
            <person name="Tamaki H."/>
            <person name="Soulier N.T."/>
            <person name="Albert I."/>
            <person name="Hanada S."/>
            <person name="Bryant D.A."/>
            <person name="Tank M."/>
        </authorList>
    </citation>
    <scope>NUCLEOTIDE SEQUENCE</scope>
    <source>
        <strain evidence="4">MS-P2</strain>
    </source>
</reference>
<accession>A0A975U0R6</accession>
<dbReference type="AlphaFoldDB" id="A0A975U0R6"/>
<dbReference type="GO" id="GO:0005506">
    <property type="term" value="F:iron ion binding"/>
    <property type="evidence" value="ECO:0007669"/>
    <property type="project" value="InterPro"/>
</dbReference>
<evidence type="ECO:0000259" key="3">
    <source>
        <dbReference type="PROSITE" id="PS51085"/>
    </source>
</evidence>
<dbReference type="Pfam" id="PF02738">
    <property type="entry name" value="MoCoBD_1"/>
    <property type="match status" value="1"/>
</dbReference>
<dbReference type="Pfam" id="PF01799">
    <property type="entry name" value="Fer2_2"/>
    <property type="match status" value="1"/>
</dbReference>
<comment type="similarity">
    <text evidence="1">Belongs to the xanthine dehydrogenase family.</text>
</comment>
<dbReference type="InterPro" id="IPR002888">
    <property type="entry name" value="2Fe-2S-bd"/>
</dbReference>
<gene>
    <name evidence="4" type="ORF">KO353_13320</name>
</gene>
<dbReference type="Pfam" id="PF20256">
    <property type="entry name" value="MoCoBD_2"/>
    <property type="match status" value="1"/>
</dbReference>
<dbReference type="EMBL" id="CP076448">
    <property type="protein sequence ID" value="QXM24226.1"/>
    <property type="molecule type" value="Genomic_DNA"/>
</dbReference>
<dbReference type="RefSeq" id="WP_218285236.1">
    <property type="nucleotide sequence ID" value="NZ_CP076448.1"/>
</dbReference>
<dbReference type="Pfam" id="PF01315">
    <property type="entry name" value="Ald_Xan_dh_C"/>
    <property type="match status" value="1"/>
</dbReference>
<evidence type="ECO:0000256" key="2">
    <source>
        <dbReference type="ARBA" id="ARBA00023002"/>
    </source>
</evidence>